<proteinExistence type="predicted"/>
<accession>A0AAX2GUK8</accession>
<protein>
    <submittedName>
        <fullName evidence="2">Stearoyl-CoA 9-desaturase</fullName>
    </submittedName>
</protein>
<gene>
    <name evidence="2" type="ORF">AXF12_08135</name>
    <name evidence="3" type="ORF">SAMEA44541418_00058</name>
</gene>
<dbReference type="Pfam" id="PF20589">
    <property type="entry name" value="DUF6790"/>
    <property type="match status" value="1"/>
</dbReference>
<evidence type="ECO:0000313" key="2">
    <source>
        <dbReference type="EMBL" id="AMD85483.1"/>
    </source>
</evidence>
<feature type="transmembrane region" description="Helical" evidence="1">
    <location>
        <begin position="26"/>
        <end position="52"/>
    </location>
</feature>
<evidence type="ECO:0000313" key="3">
    <source>
        <dbReference type="EMBL" id="SNV01118.1"/>
    </source>
</evidence>
<dbReference type="KEGG" id="chg:AXF12_08135"/>
<reference evidence="3 5" key="2">
    <citation type="submission" date="2017-06" db="EMBL/GenBank/DDBJ databases">
        <authorList>
            <consortium name="Pathogen Informatics"/>
        </authorList>
    </citation>
    <scope>NUCLEOTIDE SEQUENCE [LARGE SCALE GENOMIC DNA]</scope>
    <source>
        <strain evidence="3 5">NCTC12947</strain>
    </source>
</reference>
<keyword evidence="4" id="KW-1185">Reference proteome</keyword>
<feature type="transmembrane region" description="Helical" evidence="1">
    <location>
        <begin position="126"/>
        <end position="146"/>
    </location>
</feature>
<organism evidence="3 5">
    <name type="scientific">Capnocytophaga haemolytica</name>
    <dbReference type="NCBI Taxonomy" id="45243"/>
    <lineage>
        <taxon>Bacteria</taxon>
        <taxon>Pseudomonadati</taxon>
        <taxon>Bacteroidota</taxon>
        <taxon>Flavobacteriia</taxon>
        <taxon>Flavobacteriales</taxon>
        <taxon>Flavobacteriaceae</taxon>
        <taxon>Capnocytophaga</taxon>
    </lineage>
</organism>
<feature type="transmembrane region" description="Helical" evidence="1">
    <location>
        <begin position="96"/>
        <end position="114"/>
    </location>
</feature>
<evidence type="ECO:0000256" key="1">
    <source>
        <dbReference type="SAM" id="Phobius"/>
    </source>
</evidence>
<dbReference type="RefSeq" id="WP_066430113.1">
    <property type="nucleotide sequence ID" value="NZ_CP014227.1"/>
</dbReference>
<reference evidence="2 4" key="1">
    <citation type="submission" date="2016-02" db="EMBL/GenBank/DDBJ databases">
        <authorList>
            <person name="Holder M.E."/>
            <person name="Ajami N.J."/>
            <person name="Petrosino J.F."/>
        </authorList>
    </citation>
    <scope>NUCLEOTIDE SEQUENCE [LARGE SCALE GENOMIC DNA]</scope>
    <source>
        <strain evidence="2 4">CCUG 32990</strain>
    </source>
</reference>
<feature type="transmembrane region" description="Helical" evidence="1">
    <location>
        <begin position="72"/>
        <end position="90"/>
    </location>
</feature>
<keyword evidence="1" id="KW-1133">Transmembrane helix</keyword>
<dbReference type="Proteomes" id="UP000215539">
    <property type="component" value="Chromosome 1"/>
</dbReference>
<dbReference type="EMBL" id="LT906449">
    <property type="protein sequence ID" value="SNV01118.1"/>
    <property type="molecule type" value="Genomic_DNA"/>
</dbReference>
<dbReference type="AlphaFoldDB" id="A0AAX2GUK8"/>
<evidence type="ECO:0000313" key="5">
    <source>
        <dbReference type="Proteomes" id="UP000215539"/>
    </source>
</evidence>
<keyword evidence="1" id="KW-0812">Transmembrane</keyword>
<name>A0AAX2GUK8_9FLAO</name>
<dbReference type="EMBL" id="CP014227">
    <property type="protein sequence ID" value="AMD85483.1"/>
    <property type="molecule type" value="Genomic_DNA"/>
</dbReference>
<evidence type="ECO:0000313" key="4">
    <source>
        <dbReference type="Proteomes" id="UP000065822"/>
    </source>
</evidence>
<dbReference type="InterPro" id="IPR046740">
    <property type="entry name" value="DUF6790"/>
</dbReference>
<sequence>MIYLILYILCWAVAGALYLTHPQGDFLSIALLVHLVLGVGFFGFFNFVGHFIFSEKVAKKIGWVSNGFQKELGLVSLGIGICGVLCYWVREGFWWATAIPFSVFLIGAGILHIVEIVRDKNYNPGNVYIILPDFLMPLTLLGLLLVECL</sequence>
<keyword evidence="1" id="KW-0472">Membrane</keyword>
<dbReference type="Proteomes" id="UP000065822">
    <property type="component" value="Chromosome"/>
</dbReference>